<keyword evidence="3 6" id="KW-0479">Metal-binding</keyword>
<evidence type="ECO:0000313" key="10">
    <source>
        <dbReference type="Proteomes" id="UP000504638"/>
    </source>
</evidence>
<reference evidence="11" key="2">
    <citation type="submission" date="2020-04" db="EMBL/GenBank/DDBJ databases">
        <authorList>
            <consortium name="NCBI Genome Project"/>
        </authorList>
    </citation>
    <scope>NUCLEOTIDE SEQUENCE</scope>
    <source>
        <strain evidence="11">CBS 781.70</strain>
    </source>
</reference>
<evidence type="ECO:0000256" key="2">
    <source>
        <dbReference type="ARBA" id="ARBA00008072"/>
    </source>
</evidence>
<evidence type="ECO:0000259" key="8">
    <source>
        <dbReference type="SMART" id="SM00829"/>
    </source>
</evidence>
<dbReference type="InterPro" id="IPR013149">
    <property type="entry name" value="ADH-like_C"/>
</dbReference>
<dbReference type="GeneID" id="54422764"/>
<feature type="domain" description="Enoyl reductase (ER)" evidence="8">
    <location>
        <begin position="15"/>
        <end position="373"/>
    </location>
</feature>
<keyword evidence="4 6" id="KW-0862">Zinc</keyword>
<dbReference type="InterPro" id="IPR013154">
    <property type="entry name" value="ADH-like_N"/>
</dbReference>
<organism evidence="9">
    <name type="scientific">Eremomyces bilateralis CBS 781.70</name>
    <dbReference type="NCBI Taxonomy" id="1392243"/>
    <lineage>
        <taxon>Eukaryota</taxon>
        <taxon>Fungi</taxon>
        <taxon>Dikarya</taxon>
        <taxon>Ascomycota</taxon>
        <taxon>Pezizomycotina</taxon>
        <taxon>Dothideomycetes</taxon>
        <taxon>Dothideomycetes incertae sedis</taxon>
        <taxon>Eremomycetales</taxon>
        <taxon>Eremomycetaceae</taxon>
        <taxon>Eremomyces</taxon>
    </lineage>
</organism>
<name>A0A6G1FW97_9PEZI</name>
<dbReference type="SUPFAM" id="SSF51735">
    <property type="entry name" value="NAD(P)-binding Rossmann-fold domains"/>
    <property type="match status" value="1"/>
</dbReference>
<dbReference type="PROSITE" id="PS00059">
    <property type="entry name" value="ADH_ZINC"/>
    <property type="match status" value="1"/>
</dbReference>
<dbReference type="Pfam" id="PF00107">
    <property type="entry name" value="ADH_zinc_N"/>
    <property type="match status" value="1"/>
</dbReference>
<dbReference type="OrthoDB" id="1560166at2759"/>
<keyword evidence="7" id="KW-0472">Membrane</keyword>
<reference evidence="9 11" key="1">
    <citation type="submission" date="2020-01" db="EMBL/GenBank/DDBJ databases">
        <authorList>
            <consortium name="DOE Joint Genome Institute"/>
            <person name="Haridas S."/>
            <person name="Albert R."/>
            <person name="Binder M."/>
            <person name="Bloem J."/>
            <person name="Labutti K."/>
            <person name="Salamov A."/>
            <person name="Andreopoulos B."/>
            <person name="Baker S.E."/>
            <person name="Barry K."/>
            <person name="Bills G."/>
            <person name="Bluhm B.H."/>
            <person name="Cannon C."/>
            <person name="Castanera R."/>
            <person name="Culley D.E."/>
            <person name="Daum C."/>
            <person name="Ezra D."/>
            <person name="Gonzalez J.B."/>
            <person name="Henrissat B."/>
            <person name="Kuo A."/>
            <person name="Liang C."/>
            <person name="Lipzen A."/>
            <person name="Lutzoni F."/>
            <person name="Magnuson J."/>
            <person name="Mondo S."/>
            <person name="Nolan M."/>
            <person name="Ohm R."/>
            <person name="Pangilinan J."/>
            <person name="Park H.-J."/>
            <person name="Ramirez L."/>
            <person name="Alfaro M."/>
            <person name="Sun H."/>
            <person name="Tritt A."/>
            <person name="Yoshinaga Y."/>
            <person name="Zwiers L.-H."/>
            <person name="Turgeon B.G."/>
            <person name="Goodwin S.B."/>
            <person name="Spatafora J.W."/>
            <person name="Crous P.W."/>
            <person name="Grigoriev I.V."/>
        </authorList>
    </citation>
    <scope>NUCLEOTIDE SEQUENCE</scope>
    <source>
        <strain evidence="9 11">CBS 781.70</strain>
    </source>
</reference>
<keyword evidence="7" id="KW-1133">Transmembrane helix</keyword>
<dbReference type="SMART" id="SM00829">
    <property type="entry name" value="PKS_ER"/>
    <property type="match status" value="1"/>
</dbReference>
<proteinExistence type="inferred from homology"/>
<dbReference type="GO" id="GO:0016491">
    <property type="term" value="F:oxidoreductase activity"/>
    <property type="evidence" value="ECO:0007669"/>
    <property type="project" value="UniProtKB-KW"/>
</dbReference>
<comment type="similarity">
    <text evidence="2 6">Belongs to the zinc-containing alcohol dehydrogenase family.</text>
</comment>
<sequence length="376" mass="40609">MEFTPIETEGLVMEELNSGFKHMPVVLDDMRPDEVLVEMKYTGICHTDLVASAGAYTVLDFPAVPGHEGAGVVRAVGPEVKDTSLKVGASVILSFNHCDSCANCSAGHPACCSRFEHLNLAAKRLDNSNSAKLTDGRRVSSQFFGQSSFLKLSVVSQHSVIQCPYPENLALYAALGCGFQTGAGTVLNALKPSVDDSFLIFGAGTVGIAAIMAARYLGLRQIIVVDIVNEKLELAKELGATQVVNSREVKDIPCEIQKITDGGARFAIDCTGVSAVIDMMIDCVCCRGTVGVVGSPDPNFVLKLDPVHLLHNNKTVRGICQGDSIAQEFIPRMMELHRSGNFPLEKLCSFYDVKDFEQAINEVRNGKIIKPILKWS</sequence>
<dbReference type="CDD" id="cd08278">
    <property type="entry name" value="benzyl_alcohol_DH"/>
    <property type="match status" value="1"/>
</dbReference>
<dbReference type="FunFam" id="3.40.50.720:FF:000003">
    <property type="entry name" value="S-(hydroxymethyl)glutathione dehydrogenase"/>
    <property type="match status" value="1"/>
</dbReference>
<feature type="transmembrane region" description="Helical" evidence="7">
    <location>
        <begin position="198"/>
        <end position="217"/>
    </location>
</feature>
<dbReference type="GO" id="GO:0008270">
    <property type="term" value="F:zinc ion binding"/>
    <property type="evidence" value="ECO:0007669"/>
    <property type="project" value="InterPro"/>
</dbReference>
<evidence type="ECO:0000256" key="3">
    <source>
        <dbReference type="ARBA" id="ARBA00022723"/>
    </source>
</evidence>
<evidence type="ECO:0000256" key="7">
    <source>
        <dbReference type="SAM" id="Phobius"/>
    </source>
</evidence>
<dbReference type="Gene3D" id="3.90.180.10">
    <property type="entry name" value="Medium-chain alcohol dehydrogenases, catalytic domain"/>
    <property type="match status" value="1"/>
</dbReference>
<dbReference type="PANTHER" id="PTHR43350:SF2">
    <property type="entry name" value="GROES-LIKE ZINC-BINDING ALCOHOL DEHYDROGENASE FAMILY PROTEIN"/>
    <property type="match status" value="1"/>
</dbReference>
<comment type="cofactor">
    <cofactor evidence="1 6">
        <name>Zn(2+)</name>
        <dbReference type="ChEBI" id="CHEBI:29105"/>
    </cofactor>
</comment>
<evidence type="ECO:0000256" key="6">
    <source>
        <dbReference type="RuleBase" id="RU361277"/>
    </source>
</evidence>
<protein>
    <submittedName>
        <fullName evidence="9 11">NAD(P)-binding protein</fullName>
    </submittedName>
</protein>
<evidence type="ECO:0000313" key="11">
    <source>
        <dbReference type="RefSeq" id="XP_033531684.1"/>
    </source>
</evidence>
<reference evidence="11" key="3">
    <citation type="submission" date="2025-04" db="UniProtKB">
        <authorList>
            <consortium name="RefSeq"/>
        </authorList>
    </citation>
    <scope>IDENTIFICATION</scope>
    <source>
        <strain evidence="11">CBS 781.70</strain>
    </source>
</reference>
<evidence type="ECO:0000256" key="4">
    <source>
        <dbReference type="ARBA" id="ARBA00022833"/>
    </source>
</evidence>
<dbReference type="SUPFAM" id="SSF50129">
    <property type="entry name" value="GroES-like"/>
    <property type="match status" value="1"/>
</dbReference>
<dbReference type="RefSeq" id="XP_033531684.1">
    <property type="nucleotide sequence ID" value="XM_033682194.1"/>
</dbReference>
<keyword evidence="10" id="KW-1185">Reference proteome</keyword>
<keyword evidence="5" id="KW-0560">Oxidoreductase</keyword>
<dbReference type="EMBL" id="ML975168">
    <property type="protein sequence ID" value="KAF1810053.1"/>
    <property type="molecule type" value="Genomic_DNA"/>
</dbReference>
<evidence type="ECO:0000256" key="1">
    <source>
        <dbReference type="ARBA" id="ARBA00001947"/>
    </source>
</evidence>
<dbReference type="Pfam" id="PF08240">
    <property type="entry name" value="ADH_N"/>
    <property type="match status" value="1"/>
</dbReference>
<dbReference type="InterPro" id="IPR020843">
    <property type="entry name" value="ER"/>
</dbReference>
<dbReference type="AlphaFoldDB" id="A0A6G1FW97"/>
<dbReference type="InterPro" id="IPR036291">
    <property type="entry name" value="NAD(P)-bd_dom_sf"/>
</dbReference>
<dbReference type="InterPro" id="IPR011032">
    <property type="entry name" value="GroES-like_sf"/>
</dbReference>
<evidence type="ECO:0000256" key="5">
    <source>
        <dbReference type="ARBA" id="ARBA00023002"/>
    </source>
</evidence>
<dbReference type="Gene3D" id="3.40.50.720">
    <property type="entry name" value="NAD(P)-binding Rossmann-like Domain"/>
    <property type="match status" value="1"/>
</dbReference>
<accession>A0A6G1FW97</accession>
<dbReference type="Proteomes" id="UP000504638">
    <property type="component" value="Unplaced"/>
</dbReference>
<gene>
    <name evidence="9 11" type="ORF">P152DRAFT_493289</name>
</gene>
<evidence type="ECO:0000313" key="9">
    <source>
        <dbReference type="EMBL" id="KAF1810053.1"/>
    </source>
</evidence>
<dbReference type="InterPro" id="IPR002328">
    <property type="entry name" value="ADH_Zn_CS"/>
</dbReference>
<keyword evidence="7" id="KW-0812">Transmembrane</keyword>
<dbReference type="PANTHER" id="PTHR43350">
    <property type="entry name" value="NAD-DEPENDENT ALCOHOL DEHYDROGENASE"/>
    <property type="match status" value="1"/>
</dbReference>